<name>A0A261V5L2_9BORD</name>
<dbReference type="InterPro" id="IPR050983">
    <property type="entry name" value="GST_Omega/HSP26"/>
</dbReference>
<accession>A0A261V5L2</accession>
<sequence>MKIYFSPASPFVRKCMVVAHETGQAGRIEKLPSAAHPVNRDRVIIASNPLGQVPTLLTDDGQALYDSRVICEYLDHLGGGKLFPAAGPARWQALADQALADGILGAALLARYETTVRPEPNRWSGWIDGQMGKVADALAQFERRAAGFGDRLDIGTITLGCALGYLDFRYPDYDWRASHPACAAWYAGFGERPSMRATAPEARPA</sequence>
<dbReference type="SUPFAM" id="SSF47616">
    <property type="entry name" value="GST C-terminal domain-like"/>
    <property type="match status" value="1"/>
</dbReference>
<dbReference type="InterPro" id="IPR036249">
    <property type="entry name" value="Thioredoxin-like_sf"/>
</dbReference>
<keyword evidence="3" id="KW-1185">Reference proteome</keyword>
<proteinExistence type="predicted"/>
<dbReference type="InterPro" id="IPR004045">
    <property type="entry name" value="Glutathione_S-Trfase_N"/>
</dbReference>
<dbReference type="CDD" id="cd03205">
    <property type="entry name" value="GST_C_6"/>
    <property type="match status" value="1"/>
</dbReference>
<gene>
    <name evidence="2" type="ORF">CAL24_21630</name>
</gene>
<dbReference type="GO" id="GO:0016740">
    <property type="term" value="F:transferase activity"/>
    <property type="evidence" value="ECO:0007669"/>
    <property type="project" value="UniProtKB-KW"/>
</dbReference>
<dbReference type="AlphaFoldDB" id="A0A261V5L2"/>
<keyword evidence="2" id="KW-0808">Transferase</keyword>
<dbReference type="PANTHER" id="PTHR43968:SF6">
    <property type="entry name" value="GLUTATHIONE S-TRANSFERASE OMEGA"/>
    <property type="match status" value="1"/>
</dbReference>
<dbReference type="Gene3D" id="3.40.30.10">
    <property type="entry name" value="Glutaredoxin"/>
    <property type="match status" value="1"/>
</dbReference>
<dbReference type="PANTHER" id="PTHR43968">
    <property type="match status" value="1"/>
</dbReference>
<feature type="domain" description="GST N-terminal" evidence="1">
    <location>
        <begin position="1"/>
        <end position="82"/>
    </location>
</feature>
<dbReference type="Pfam" id="PF13409">
    <property type="entry name" value="GST_N_2"/>
    <property type="match status" value="1"/>
</dbReference>
<dbReference type="Pfam" id="PF13410">
    <property type="entry name" value="GST_C_2"/>
    <property type="match status" value="1"/>
</dbReference>
<dbReference type="InterPro" id="IPR036282">
    <property type="entry name" value="Glutathione-S-Trfase_C_sf"/>
</dbReference>
<reference evidence="3" key="1">
    <citation type="submission" date="2017-05" db="EMBL/GenBank/DDBJ databases">
        <title>Complete and WGS of Bordetella genogroups.</title>
        <authorList>
            <person name="Spilker T."/>
            <person name="Lipuma J."/>
        </authorList>
    </citation>
    <scope>NUCLEOTIDE SEQUENCE [LARGE SCALE GENOMIC DNA]</scope>
    <source>
        <strain evidence="3">AU8256</strain>
    </source>
</reference>
<evidence type="ECO:0000313" key="2">
    <source>
        <dbReference type="EMBL" id="OZI69438.1"/>
    </source>
</evidence>
<dbReference type="GO" id="GO:0005737">
    <property type="term" value="C:cytoplasm"/>
    <property type="evidence" value="ECO:0007669"/>
    <property type="project" value="TreeGrafter"/>
</dbReference>
<evidence type="ECO:0000259" key="1">
    <source>
        <dbReference type="PROSITE" id="PS50404"/>
    </source>
</evidence>
<dbReference type="CDD" id="cd03049">
    <property type="entry name" value="GST_N_3"/>
    <property type="match status" value="1"/>
</dbReference>
<dbReference type="Gene3D" id="1.20.1050.10">
    <property type="match status" value="1"/>
</dbReference>
<dbReference type="PROSITE" id="PS50404">
    <property type="entry name" value="GST_NTER"/>
    <property type="match status" value="1"/>
</dbReference>
<dbReference type="Proteomes" id="UP000215633">
    <property type="component" value="Unassembled WGS sequence"/>
</dbReference>
<dbReference type="EMBL" id="NEVT01000009">
    <property type="protein sequence ID" value="OZI69438.1"/>
    <property type="molecule type" value="Genomic_DNA"/>
</dbReference>
<dbReference type="RefSeq" id="WP_028355272.1">
    <property type="nucleotide sequence ID" value="NZ_NEVT01000009.1"/>
</dbReference>
<evidence type="ECO:0000313" key="3">
    <source>
        <dbReference type="Proteomes" id="UP000215633"/>
    </source>
</evidence>
<protein>
    <submittedName>
        <fullName evidence="2">Glutathione S-transferase</fullName>
    </submittedName>
</protein>
<comment type="caution">
    <text evidence="2">The sequence shown here is derived from an EMBL/GenBank/DDBJ whole genome shotgun (WGS) entry which is preliminary data.</text>
</comment>
<organism evidence="2 3">
    <name type="scientific">Bordetella genomosp. 2</name>
    <dbReference type="NCBI Taxonomy" id="1983456"/>
    <lineage>
        <taxon>Bacteria</taxon>
        <taxon>Pseudomonadati</taxon>
        <taxon>Pseudomonadota</taxon>
        <taxon>Betaproteobacteria</taxon>
        <taxon>Burkholderiales</taxon>
        <taxon>Alcaligenaceae</taxon>
        <taxon>Bordetella</taxon>
    </lineage>
</organism>
<dbReference type="SUPFAM" id="SSF52833">
    <property type="entry name" value="Thioredoxin-like"/>
    <property type="match status" value="1"/>
</dbReference>